<dbReference type="EMBL" id="BFFO01000009">
    <property type="protein sequence ID" value="GBG97256.1"/>
    <property type="molecule type" value="Genomic_DNA"/>
</dbReference>
<evidence type="ECO:0000259" key="1">
    <source>
        <dbReference type="Pfam" id="PF00535"/>
    </source>
</evidence>
<dbReference type="InterPro" id="IPR029044">
    <property type="entry name" value="Nucleotide-diphossugar_trans"/>
</dbReference>
<evidence type="ECO:0000313" key="3">
    <source>
        <dbReference type="Proteomes" id="UP000245021"/>
    </source>
</evidence>
<dbReference type="InterPro" id="IPR050834">
    <property type="entry name" value="Glycosyltransf_2"/>
</dbReference>
<gene>
    <name evidence="2" type="ORF">NtB2_01394</name>
</gene>
<keyword evidence="2" id="KW-0808">Transferase</keyword>
<proteinExistence type="predicted"/>
<dbReference type="RefSeq" id="WP_165814977.1">
    <property type="nucleotide sequence ID" value="NZ_BFFO01000009.1"/>
</dbReference>
<sequence>MAEKPLISVILPVYNAESYLAESLDSLLNQSYQELEILAVNDGSTDQSLAILEAYAKADARLRVISQKNRGQGSARNQGLDEAQGAYISFVDSDDLLAPQYFEALLSALVESQADFSTSAYEKFKETKPDFSRIGKPARELFTGDEAERRFYAGDRVPFYIMPWGKLFKADIFEGLRFPEGRFVEDEFIAPYFLDRADRIVYLGEKLYFYRENDAGTMASYSLANVKDAFEMFEGRMAFLQDRSKTRFVEQTRDQYATYCLSLRVDYSKQAEIAELADQKFRELFKEKQGFRTKIRWMGRVYLLNQGLFIGLMKLAKRFGI</sequence>
<dbReference type="AlphaFoldDB" id="A0A2R5HHD2"/>
<dbReference type="Gene3D" id="3.90.550.10">
    <property type="entry name" value="Spore Coat Polysaccharide Biosynthesis Protein SpsA, Chain A"/>
    <property type="match status" value="1"/>
</dbReference>
<accession>A0A2R5HHD2</accession>
<dbReference type="GO" id="GO:0016740">
    <property type="term" value="F:transferase activity"/>
    <property type="evidence" value="ECO:0007669"/>
    <property type="project" value="UniProtKB-KW"/>
</dbReference>
<dbReference type="InterPro" id="IPR001173">
    <property type="entry name" value="Glyco_trans_2-like"/>
</dbReference>
<keyword evidence="3" id="KW-1185">Reference proteome</keyword>
<evidence type="ECO:0000313" key="2">
    <source>
        <dbReference type="EMBL" id="GBG97256.1"/>
    </source>
</evidence>
<dbReference type="PANTHER" id="PTHR43685">
    <property type="entry name" value="GLYCOSYLTRANSFERASE"/>
    <property type="match status" value="1"/>
</dbReference>
<feature type="domain" description="Glycosyltransferase 2-like" evidence="1">
    <location>
        <begin position="8"/>
        <end position="148"/>
    </location>
</feature>
<dbReference type="CDD" id="cd00761">
    <property type="entry name" value="Glyco_tranf_GTA_type"/>
    <property type="match status" value="1"/>
</dbReference>
<protein>
    <submittedName>
        <fullName evidence="2">Glycosyl transferase</fullName>
    </submittedName>
</protein>
<dbReference type="SUPFAM" id="SSF53448">
    <property type="entry name" value="Nucleotide-diphospho-sugar transferases"/>
    <property type="match status" value="1"/>
</dbReference>
<dbReference type="Pfam" id="PF00535">
    <property type="entry name" value="Glycos_transf_2"/>
    <property type="match status" value="1"/>
</dbReference>
<dbReference type="Proteomes" id="UP000245021">
    <property type="component" value="Unassembled WGS sequence"/>
</dbReference>
<comment type="caution">
    <text evidence="2">The sequence shown here is derived from an EMBL/GenBank/DDBJ whole genome shotgun (WGS) entry which is preliminary data.</text>
</comment>
<organism evidence="2 3">
    <name type="scientific">Lactococcus termiticola</name>
    <dbReference type="NCBI Taxonomy" id="2169526"/>
    <lineage>
        <taxon>Bacteria</taxon>
        <taxon>Bacillati</taxon>
        <taxon>Bacillota</taxon>
        <taxon>Bacilli</taxon>
        <taxon>Lactobacillales</taxon>
        <taxon>Streptococcaceae</taxon>
        <taxon>Lactococcus</taxon>
    </lineage>
</organism>
<dbReference type="PANTHER" id="PTHR43685:SF2">
    <property type="entry name" value="GLYCOSYLTRANSFERASE 2-LIKE DOMAIN-CONTAINING PROTEIN"/>
    <property type="match status" value="1"/>
</dbReference>
<reference evidence="2 3" key="1">
    <citation type="journal article" date="2018" name="Genome Announc.">
        <title>Draft Genome Sequence of Lactococcus sp. Strain NtB2 (JCM 32569), Isolated from the Gut of the Higher Termite Nasutitermes takasagoensis.</title>
        <authorList>
            <person name="Noda S."/>
            <person name="Aihara C."/>
            <person name="Yuki M."/>
            <person name="Ohkuma M."/>
        </authorList>
    </citation>
    <scope>NUCLEOTIDE SEQUENCE [LARGE SCALE GENOMIC DNA]</scope>
    <source>
        <strain evidence="2 3">NtB2</strain>
    </source>
</reference>
<name>A0A2R5HHD2_9LACT</name>